<evidence type="ECO:0000313" key="2">
    <source>
        <dbReference type="Proteomes" id="UP000006228"/>
    </source>
</evidence>
<dbReference type="OrthoDB" id="572228at2"/>
<dbReference type="SUPFAM" id="SSF143410">
    <property type="entry name" value="DOPA-like"/>
    <property type="match status" value="1"/>
</dbReference>
<gene>
    <name evidence="1" type="ORF">VISI1226_08694</name>
</gene>
<name>E8MDB5_PHOS4</name>
<dbReference type="RefSeq" id="WP_008081675.1">
    <property type="nucleotide sequence ID" value="NZ_AEVT01000122.1"/>
</dbReference>
<evidence type="ECO:0008006" key="3">
    <source>
        <dbReference type="Google" id="ProtNLM"/>
    </source>
</evidence>
<evidence type="ECO:0000313" key="1">
    <source>
        <dbReference type="EMBL" id="EGA67990.1"/>
    </source>
</evidence>
<dbReference type="Gene3D" id="3.30.70.1240">
    <property type="entry name" value="DOPA-like domains"/>
    <property type="match status" value="1"/>
</dbReference>
<reference evidence="1 2" key="1">
    <citation type="journal article" date="2012" name="Int. J. Syst. Evol. Microbiol.">
        <title>Vibrio caribbeanicus sp. nov., isolated from the marine sponge Scleritoderma cyanea.</title>
        <authorList>
            <person name="Hoffmann M."/>
            <person name="Monday S.R."/>
            <person name="Allard M.W."/>
            <person name="Strain E.A."/>
            <person name="Whittaker P."/>
            <person name="Naum M."/>
            <person name="McCarthy P.J."/>
            <person name="Lopez J.V."/>
            <person name="Fischer M."/>
            <person name="Brown E.W."/>
        </authorList>
    </citation>
    <scope>NUCLEOTIDE SEQUENCE [LARGE SCALE GENOMIC DNA]</scope>
    <source>
        <strain evidence="2">DSMZ 21326</strain>
    </source>
</reference>
<comment type="caution">
    <text evidence="1">The sequence shown here is derived from an EMBL/GenBank/DDBJ whole genome shotgun (WGS) entry which is preliminary data.</text>
</comment>
<dbReference type="GeneID" id="95571597"/>
<dbReference type="PANTHER" id="PTHR36423">
    <property type="entry name" value="AFR070WP"/>
    <property type="match status" value="1"/>
</dbReference>
<accession>E8MDB5</accession>
<sequence>MSYPVNLYQNYHAHIYFDQQSQDLAYEIRRVAEQEKQLIVGNFNQKLVGPHLSWSFSIDFSHLEFEQVVAWLDVVRQELSVLVHAVTGDDLKDHTEFAYWLGKPVPLNTAIFE</sequence>
<organism evidence="1 2">
    <name type="scientific">Vibrio sinaloensis DSM 21326</name>
    <dbReference type="NCBI Taxonomy" id="945550"/>
    <lineage>
        <taxon>Bacteria</taxon>
        <taxon>Pseudomonadati</taxon>
        <taxon>Pseudomonadota</taxon>
        <taxon>Gammaproteobacteria</taxon>
        <taxon>Vibrionales</taxon>
        <taxon>Vibrionaceae</taxon>
        <taxon>Vibrio</taxon>
        <taxon>Vibrio oreintalis group</taxon>
    </lineage>
</organism>
<dbReference type="eggNOG" id="COG3805">
    <property type="taxonomic scope" value="Bacteria"/>
</dbReference>
<dbReference type="EMBL" id="AEVT01000122">
    <property type="protein sequence ID" value="EGA67990.1"/>
    <property type="molecule type" value="Genomic_DNA"/>
</dbReference>
<dbReference type="PANTHER" id="PTHR36423:SF2">
    <property type="entry name" value="AFR070WP"/>
    <property type="match status" value="1"/>
</dbReference>
<dbReference type="InterPro" id="IPR023389">
    <property type="entry name" value="DOPA-like_sf"/>
</dbReference>
<dbReference type="InterPro" id="IPR014980">
    <property type="entry name" value="DOPA_dioxygen"/>
</dbReference>
<dbReference type="PIRSF" id="PIRSF028139">
    <property type="entry name" value="DOPA-diox_rel_Mll2280"/>
    <property type="match status" value="1"/>
</dbReference>
<proteinExistence type="predicted"/>
<dbReference type="Proteomes" id="UP000006228">
    <property type="component" value="Unassembled WGS sequence"/>
</dbReference>
<dbReference type="Pfam" id="PF08883">
    <property type="entry name" value="DOPA_dioxygen"/>
    <property type="match status" value="1"/>
</dbReference>
<dbReference type="AlphaFoldDB" id="E8MDB5"/>
<protein>
    <recommendedName>
        <fullName evidence="3">Dopa 45-dioxygenase</fullName>
    </recommendedName>
</protein>